<sequence>MTHTTDHRMDPGTSSGTEPDGVTGTARQEAGHLKETAGEAARDVAGTAKEKAVDVTSDVRQQTAQLAGQTRDQLVEQAGQQKDRAAEGLRSVADELRGMAEHGQSGWGAQLAGHGAQISNQAADFLQQHEPGELLDEVRRYARKRPGTFLLGAAVLGVVAGRMTRALTADAKSSGSSGGRMQNVSGDRTPPDEYLVPPPPVVSEPPMTPASGPGPVGTQNGPIDPGLAPMDRPVPTPTAPDLDPGAPVEPRFGPGAER</sequence>
<accession>A0ABP4LDN7</accession>
<dbReference type="RefSeq" id="WP_344172547.1">
    <property type="nucleotide sequence ID" value="NZ_BAAANC010000001.1"/>
</dbReference>
<evidence type="ECO:0000313" key="2">
    <source>
        <dbReference type="EMBL" id="GAA1520369.1"/>
    </source>
</evidence>
<feature type="compositionally biased region" description="Basic and acidic residues" evidence="1">
    <location>
        <begin position="29"/>
        <end position="53"/>
    </location>
</feature>
<reference evidence="3" key="1">
    <citation type="journal article" date="2019" name="Int. J. Syst. Evol. Microbiol.">
        <title>The Global Catalogue of Microorganisms (GCM) 10K type strain sequencing project: providing services to taxonomists for standard genome sequencing and annotation.</title>
        <authorList>
            <consortium name="The Broad Institute Genomics Platform"/>
            <consortium name="The Broad Institute Genome Sequencing Center for Infectious Disease"/>
            <person name="Wu L."/>
            <person name="Ma J."/>
        </authorList>
    </citation>
    <scope>NUCLEOTIDE SEQUENCE [LARGE SCALE GENOMIC DNA]</scope>
    <source>
        <strain evidence="3">JCM 14303</strain>
    </source>
</reference>
<feature type="compositionally biased region" description="Polar residues" evidence="1">
    <location>
        <begin position="171"/>
        <end position="186"/>
    </location>
</feature>
<feature type="compositionally biased region" description="Pro residues" evidence="1">
    <location>
        <begin position="196"/>
        <end position="208"/>
    </location>
</feature>
<evidence type="ECO:0000256" key="1">
    <source>
        <dbReference type="SAM" id="MobiDB-lite"/>
    </source>
</evidence>
<dbReference type="EMBL" id="BAAANC010000001">
    <property type="protein sequence ID" value="GAA1520369.1"/>
    <property type="molecule type" value="Genomic_DNA"/>
</dbReference>
<feature type="region of interest" description="Disordered" evidence="1">
    <location>
        <begin position="168"/>
        <end position="258"/>
    </location>
</feature>
<evidence type="ECO:0000313" key="3">
    <source>
        <dbReference type="Proteomes" id="UP001500363"/>
    </source>
</evidence>
<name>A0ABP4LDN7_9ACTN</name>
<gene>
    <name evidence="2" type="ORF">GCM10009741_21320</name>
</gene>
<feature type="compositionally biased region" description="Basic and acidic residues" evidence="1">
    <location>
        <begin position="1"/>
        <end position="10"/>
    </location>
</feature>
<dbReference type="Proteomes" id="UP001500363">
    <property type="component" value="Unassembled WGS sequence"/>
</dbReference>
<proteinExistence type="predicted"/>
<protein>
    <submittedName>
        <fullName evidence="2">Uncharacterized protein</fullName>
    </submittedName>
</protein>
<organism evidence="2 3">
    <name type="scientific">Kribbella lupini</name>
    <dbReference type="NCBI Taxonomy" id="291602"/>
    <lineage>
        <taxon>Bacteria</taxon>
        <taxon>Bacillati</taxon>
        <taxon>Actinomycetota</taxon>
        <taxon>Actinomycetes</taxon>
        <taxon>Propionibacteriales</taxon>
        <taxon>Kribbellaceae</taxon>
        <taxon>Kribbella</taxon>
    </lineage>
</organism>
<comment type="caution">
    <text evidence="2">The sequence shown here is derived from an EMBL/GenBank/DDBJ whole genome shotgun (WGS) entry which is preliminary data.</text>
</comment>
<feature type="region of interest" description="Disordered" evidence="1">
    <location>
        <begin position="1"/>
        <end position="58"/>
    </location>
</feature>
<keyword evidence="3" id="KW-1185">Reference proteome</keyword>